<dbReference type="Pfam" id="PF04773">
    <property type="entry name" value="FecR"/>
    <property type="match status" value="1"/>
</dbReference>
<evidence type="ECO:0000313" key="5">
    <source>
        <dbReference type="Proteomes" id="UP001244640"/>
    </source>
</evidence>
<accession>A0ABU0U5W6</accession>
<dbReference type="InterPro" id="IPR006860">
    <property type="entry name" value="FecR"/>
</dbReference>
<organism evidence="4 5">
    <name type="scientific">Sphingobacterium zeae</name>
    <dbReference type="NCBI Taxonomy" id="1776859"/>
    <lineage>
        <taxon>Bacteria</taxon>
        <taxon>Pseudomonadati</taxon>
        <taxon>Bacteroidota</taxon>
        <taxon>Sphingobacteriia</taxon>
        <taxon>Sphingobacteriales</taxon>
        <taxon>Sphingobacteriaceae</taxon>
        <taxon>Sphingobacterium</taxon>
    </lineage>
</organism>
<feature type="transmembrane region" description="Helical" evidence="1">
    <location>
        <begin position="89"/>
        <end position="107"/>
    </location>
</feature>
<dbReference type="InterPro" id="IPR032508">
    <property type="entry name" value="FecR_C"/>
</dbReference>
<keyword evidence="1" id="KW-0472">Membrane</keyword>
<dbReference type="InterPro" id="IPR012373">
    <property type="entry name" value="Ferrdict_sens_TM"/>
</dbReference>
<sequence length="381" mass="43316">MRNLFLKYLNNTISAEELKTLCHYCQLDENDAEIDILLKEYFQAQSFADDAAVYRNLEKQREDSWESIEKRLNDDRAPKRLTRSFKLKLSIAASVLILGSFSFYMIGRLKADRTQVIELQDLQSNRQQAKLIVSDGTVYDLNGKNHEVISDKSGIRYKNGDTLAKVTSSKLVTLLTPSGGNYTLTLDDGTRVWLNAQSSLRYPTSFSGGKERVVELKGEAYFEVAHNSKQPFIVNTAIQKVKVLGTSFNINAYANENRTITTLVTGRVQINDKSDRKLHILTPQQQASNDGTSVAVENVDTDLYTAWKEGTFRFRSTPLPVALRQIERWYDLEIDYKDIPENIRIHASISRDSNLSTVLHALEKITGLKFNVKGRSVRMMK</sequence>
<dbReference type="EMBL" id="JAUTBA010000001">
    <property type="protein sequence ID" value="MDQ1150362.1"/>
    <property type="molecule type" value="Genomic_DNA"/>
</dbReference>
<name>A0ABU0U5W6_9SPHI</name>
<keyword evidence="1 4" id="KW-0812">Transmembrane</keyword>
<evidence type="ECO:0000259" key="2">
    <source>
        <dbReference type="Pfam" id="PF04773"/>
    </source>
</evidence>
<evidence type="ECO:0000259" key="3">
    <source>
        <dbReference type="Pfam" id="PF16344"/>
    </source>
</evidence>
<dbReference type="Pfam" id="PF16344">
    <property type="entry name" value="FecR_C"/>
    <property type="match status" value="1"/>
</dbReference>
<comment type="caution">
    <text evidence="4">The sequence shown here is derived from an EMBL/GenBank/DDBJ whole genome shotgun (WGS) entry which is preliminary data.</text>
</comment>
<protein>
    <submittedName>
        <fullName evidence="4">Transmembrane sensor</fullName>
    </submittedName>
</protein>
<reference evidence="4 5" key="1">
    <citation type="submission" date="2023-07" db="EMBL/GenBank/DDBJ databases">
        <title>Functional and genomic diversity of the sorghum phyllosphere microbiome.</title>
        <authorList>
            <person name="Shade A."/>
        </authorList>
    </citation>
    <scope>NUCLEOTIDE SEQUENCE [LARGE SCALE GENOMIC DNA]</scope>
    <source>
        <strain evidence="4 5">SORGH_AS_0892</strain>
    </source>
</reference>
<keyword evidence="5" id="KW-1185">Reference proteome</keyword>
<dbReference type="Proteomes" id="UP001244640">
    <property type="component" value="Unassembled WGS sequence"/>
</dbReference>
<proteinExistence type="predicted"/>
<dbReference type="Gene3D" id="3.55.50.30">
    <property type="match status" value="1"/>
</dbReference>
<dbReference type="PANTHER" id="PTHR30273">
    <property type="entry name" value="PERIPLASMIC SIGNAL SENSOR AND SIGMA FACTOR ACTIVATOR FECR-RELATED"/>
    <property type="match status" value="1"/>
</dbReference>
<feature type="domain" description="Protein FecR C-terminal" evidence="3">
    <location>
        <begin position="312"/>
        <end position="377"/>
    </location>
</feature>
<feature type="domain" description="FecR protein" evidence="2">
    <location>
        <begin position="173"/>
        <end position="269"/>
    </location>
</feature>
<dbReference type="Gene3D" id="2.60.120.1440">
    <property type="match status" value="1"/>
</dbReference>
<evidence type="ECO:0000256" key="1">
    <source>
        <dbReference type="SAM" id="Phobius"/>
    </source>
</evidence>
<dbReference type="RefSeq" id="WP_307186023.1">
    <property type="nucleotide sequence ID" value="NZ_JAUTBA010000001.1"/>
</dbReference>
<keyword evidence="1" id="KW-1133">Transmembrane helix</keyword>
<gene>
    <name evidence="4" type="ORF">QE382_002346</name>
</gene>
<dbReference type="PIRSF" id="PIRSF018266">
    <property type="entry name" value="FecR"/>
    <property type="match status" value="1"/>
</dbReference>
<dbReference type="PANTHER" id="PTHR30273:SF2">
    <property type="entry name" value="PROTEIN FECR"/>
    <property type="match status" value="1"/>
</dbReference>
<evidence type="ECO:0000313" key="4">
    <source>
        <dbReference type="EMBL" id="MDQ1150362.1"/>
    </source>
</evidence>